<evidence type="ECO:0000313" key="2">
    <source>
        <dbReference type="Proteomes" id="UP000199012"/>
    </source>
</evidence>
<proteinExistence type="predicted"/>
<reference evidence="1 2" key="1">
    <citation type="submission" date="2016-10" db="EMBL/GenBank/DDBJ databases">
        <authorList>
            <person name="de Groot N.N."/>
        </authorList>
    </citation>
    <scope>NUCLEOTIDE SEQUENCE [LARGE SCALE GENOMIC DNA]</scope>
    <source>
        <strain evidence="1 2">CGMCC 4.6945</strain>
    </source>
</reference>
<organism evidence="1 2">
    <name type="scientific">Cellulomonas marina</name>
    <dbReference type="NCBI Taxonomy" id="988821"/>
    <lineage>
        <taxon>Bacteria</taxon>
        <taxon>Bacillati</taxon>
        <taxon>Actinomycetota</taxon>
        <taxon>Actinomycetes</taxon>
        <taxon>Micrococcales</taxon>
        <taxon>Cellulomonadaceae</taxon>
        <taxon>Cellulomonas</taxon>
    </lineage>
</organism>
<gene>
    <name evidence="1" type="ORF">SAMN05421867_12021</name>
</gene>
<sequence length="113" mass="11877">MLLDPVVGVSPDVLPAHLPTPVKPPGVASSSVRVDDAASVSAEMTRAVRRRPLLSPGRAVRVRTASGDAAGLVTTRVDRLPEVVYYVLLEGGEELRVIADQVRPTRSAAGSAR</sequence>
<dbReference type="STRING" id="988821.SAMN05421867_12021"/>
<evidence type="ECO:0000313" key="1">
    <source>
        <dbReference type="EMBL" id="SFB39121.1"/>
    </source>
</evidence>
<dbReference type="RefSeq" id="WP_090034725.1">
    <property type="nucleotide sequence ID" value="NZ_BONM01000033.1"/>
</dbReference>
<keyword evidence="2" id="KW-1185">Reference proteome</keyword>
<name>A0A1I1AM74_9CELL</name>
<protein>
    <submittedName>
        <fullName evidence="1">Uncharacterized protein</fullName>
    </submittedName>
</protein>
<dbReference type="AlphaFoldDB" id="A0A1I1AM74"/>
<dbReference type="Proteomes" id="UP000199012">
    <property type="component" value="Unassembled WGS sequence"/>
</dbReference>
<dbReference type="EMBL" id="FOKA01000020">
    <property type="protein sequence ID" value="SFB39121.1"/>
    <property type="molecule type" value="Genomic_DNA"/>
</dbReference>
<accession>A0A1I1AM74</accession>